<keyword evidence="2" id="KW-1185">Reference proteome</keyword>
<dbReference type="AlphaFoldDB" id="A0AAP0P622"/>
<protein>
    <submittedName>
        <fullName evidence="1">Uncharacterized protein</fullName>
    </submittedName>
</protein>
<evidence type="ECO:0000313" key="1">
    <source>
        <dbReference type="EMBL" id="KAK9131499.1"/>
    </source>
</evidence>
<dbReference type="EMBL" id="JBBNAE010000004">
    <property type="protein sequence ID" value="KAK9131499.1"/>
    <property type="molecule type" value="Genomic_DNA"/>
</dbReference>
<gene>
    <name evidence="1" type="ORF">Sjap_011986</name>
</gene>
<name>A0AAP0P622_9MAGN</name>
<organism evidence="1 2">
    <name type="scientific">Stephania japonica</name>
    <dbReference type="NCBI Taxonomy" id="461633"/>
    <lineage>
        <taxon>Eukaryota</taxon>
        <taxon>Viridiplantae</taxon>
        <taxon>Streptophyta</taxon>
        <taxon>Embryophyta</taxon>
        <taxon>Tracheophyta</taxon>
        <taxon>Spermatophyta</taxon>
        <taxon>Magnoliopsida</taxon>
        <taxon>Ranunculales</taxon>
        <taxon>Menispermaceae</taxon>
        <taxon>Menispermoideae</taxon>
        <taxon>Cissampelideae</taxon>
        <taxon>Stephania</taxon>
    </lineage>
</organism>
<sequence length="54" mass="6523">MELIEMVRKLQYQKQILMSQVLELEQKISTSEVEPEIPTNWFKGKWKLWMGRAV</sequence>
<dbReference type="Proteomes" id="UP001417504">
    <property type="component" value="Unassembled WGS sequence"/>
</dbReference>
<proteinExistence type="predicted"/>
<evidence type="ECO:0000313" key="2">
    <source>
        <dbReference type="Proteomes" id="UP001417504"/>
    </source>
</evidence>
<comment type="caution">
    <text evidence="1">The sequence shown here is derived from an EMBL/GenBank/DDBJ whole genome shotgun (WGS) entry which is preliminary data.</text>
</comment>
<reference evidence="1 2" key="1">
    <citation type="submission" date="2024-01" db="EMBL/GenBank/DDBJ databases">
        <title>Genome assemblies of Stephania.</title>
        <authorList>
            <person name="Yang L."/>
        </authorList>
    </citation>
    <scope>NUCLEOTIDE SEQUENCE [LARGE SCALE GENOMIC DNA]</scope>
    <source>
        <strain evidence="1">QJT</strain>
        <tissue evidence="1">Leaf</tissue>
    </source>
</reference>
<accession>A0AAP0P622</accession>